<feature type="compositionally biased region" description="Pro residues" evidence="1">
    <location>
        <begin position="17"/>
        <end position="26"/>
    </location>
</feature>
<dbReference type="EMBL" id="KN817739">
    <property type="protein sequence ID" value="KJA13466.1"/>
    <property type="molecule type" value="Genomic_DNA"/>
</dbReference>
<feature type="region of interest" description="Disordered" evidence="1">
    <location>
        <begin position="1"/>
        <end position="176"/>
    </location>
</feature>
<evidence type="ECO:0000256" key="1">
    <source>
        <dbReference type="SAM" id="MobiDB-lite"/>
    </source>
</evidence>
<dbReference type="AlphaFoldDB" id="A0A0D2NA20"/>
<reference evidence="3" key="1">
    <citation type="submission" date="2014-04" db="EMBL/GenBank/DDBJ databases">
        <title>Evolutionary Origins and Diversification of the Mycorrhizal Mutualists.</title>
        <authorList>
            <consortium name="DOE Joint Genome Institute"/>
            <consortium name="Mycorrhizal Genomics Consortium"/>
            <person name="Kohler A."/>
            <person name="Kuo A."/>
            <person name="Nagy L.G."/>
            <person name="Floudas D."/>
            <person name="Copeland A."/>
            <person name="Barry K.W."/>
            <person name="Cichocki N."/>
            <person name="Veneault-Fourrey C."/>
            <person name="LaButti K."/>
            <person name="Lindquist E.A."/>
            <person name="Lipzen A."/>
            <person name="Lundell T."/>
            <person name="Morin E."/>
            <person name="Murat C."/>
            <person name="Riley R."/>
            <person name="Ohm R."/>
            <person name="Sun H."/>
            <person name="Tunlid A."/>
            <person name="Henrissat B."/>
            <person name="Grigoriev I.V."/>
            <person name="Hibbett D.S."/>
            <person name="Martin F."/>
        </authorList>
    </citation>
    <scope>NUCLEOTIDE SEQUENCE [LARGE SCALE GENOMIC DNA]</scope>
    <source>
        <strain evidence="3">FD-334 SS-4</strain>
    </source>
</reference>
<feature type="compositionally biased region" description="Low complexity" evidence="1">
    <location>
        <begin position="27"/>
        <end position="38"/>
    </location>
</feature>
<sequence length="176" mass="18886">MTCLQNPRWPATSYHPPTSPLLPTPTPNVAARPAAAEESPPPLPQPFTPAQTRQTASPTIRLPVRAISKQRRHRLLSRHGPPSSPPPVVPPPAHAPRHRWDPPQRRGLSTRRRRGAPTAVHSPLDATDGVIRNIGAHTGPIARPEGPTAPADTLSPHFEAPHAPACSRLPPTPSPP</sequence>
<keyword evidence="3" id="KW-1185">Reference proteome</keyword>
<feature type="compositionally biased region" description="Pro residues" evidence="1">
    <location>
        <begin position="82"/>
        <end position="94"/>
    </location>
</feature>
<evidence type="ECO:0000313" key="2">
    <source>
        <dbReference type="EMBL" id="KJA13466.1"/>
    </source>
</evidence>
<feature type="compositionally biased region" description="Basic residues" evidence="1">
    <location>
        <begin position="68"/>
        <end position="77"/>
    </location>
</feature>
<name>A0A0D2NA20_HYPSF</name>
<evidence type="ECO:0000313" key="3">
    <source>
        <dbReference type="Proteomes" id="UP000054270"/>
    </source>
</evidence>
<organism evidence="2 3">
    <name type="scientific">Hypholoma sublateritium (strain FD-334 SS-4)</name>
    <dbReference type="NCBI Taxonomy" id="945553"/>
    <lineage>
        <taxon>Eukaryota</taxon>
        <taxon>Fungi</taxon>
        <taxon>Dikarya</taxon>
        <taxon>Basidiomycota</taxon>
        <taxon>Agaricomycotina</taxon>
        <taxon>Agaricomycetes</taxon>
        <taxon>Agaricomycetidae</taxon>
        <taxon>Agaricales</taxon>
        <taxon>Agaricineae</taxon>
        <taxon>Strophariaceae</taxon>
        <taxon>Hypholoma</taxon>
    </lineage>
</organism>
<gene>
    <name evidence="2" type="ORF">HYPSUDRAFT_209515</name>
</gene>
<dbReference type="Proteomes" id="UP000054270">
    <property type="component" value="Unassembled WGS sequence"/>
</dbReference>
<protein>
    <submittedName>
        <fullName evidence="2">Uncharacterized protein</fullName>
    </submittedName>
</protein>
<accession>A0A0D2NA20</accession>
<proteinExistence type="predicted"/>